<protein>
    <recommendedName>
        <fullName evidence="6">Gustatory receptor</fullName>
    </recommendedName>
</protein>
<evidence type="ECO:0000256" key="2">
    <source>
        <dbReference type="ARBA" id="ARBA00022475"/>
    </source>
</evidence>
<keyword evidence="2 6" id="KW-1003">Cell membrane</keyword>
<keyword evidence="8" id="KW-1185">Reference proteome</keyword>
<evidence type="ECO:0000313" key="7">
    <source>
        <dbReference type="EnsemblMetazoa" id="RPRC002023-PA"/>
    </source>
</evidence>
<feature type="transmembrane region" description="Helical" evidence="6">
    <location>
        <begin position="107"/>
        <end position="125"/>
    </location>
</feature>
<dbReference type="AlphaFoldDB" id="T1HDA7"/>
<reference evidence="7" key="1">
    <citation type="submission" date="2015-05" db="UniProtKB">
        <authorList>
            <consortium name="EnsemblMetazoa"/>
        </authorList>
    </citation>
    <scope>IDENTIFICATION</scope>
</reference>
<keyword evidence="6" id="KW-0807">Transducer</keyword>
<comment type="subcellular location">
    <subcellularLocation>
        <location evidence="1 6">Cell membrane</location>
        <topology evidence="1 6">Multi-pass membrane protein</topology>
    </subcellularLocation>
</comment>
<evidence type="ECO:0000256" key="4">
    <source>
        <dbReference type="ARBA" id="ARBA00022989"/>
    </source>
</evidence>
<dbReference type="EMBL" id="ACPB03001475">
    <property type="status" value="NOT_ANNOTATED_CDS"/>
    <property type="molecule type" value="Genomic_DNA"/>
</dbReference>
<keyword evidence="3 6" id="KW-0812">Transmembrane</keyword>
<evidence type="ECO:0000313" key="8">
    <source>
        <dbReference type="Proteomes" id="UP000015103"/>
    </source>
</evidence>
<dbReference type="HOGENOM" id="CLU_832396_0_0_1"/>
<evidence type="ECO:0000256" key="3">
    <source>
        <dbReference type="ARBA" id="ARBA00022692"/>
    </source>
</evidence>
<dbReference type="FunCoup" id="T1HDA7">
    <property type="interactions" value="4"/>
</dbReference>
<evidence type="ECO:0000256" key="5">
    <source>
        <dbReference type="ARBA" id="ARBA00023136"/>
    </source>
</evidence>
<dbReference type="InParanoid" id="T1HDA7"/>
<dbReference type="VEuPathDB" id="VectorBase:RPRC002023"/>
<name>T1HDA7_RHOPR</name>
<evidence type="ECO:0000256" key="6">
    <source>
        <dbReference type="RuleBase" id="RU363108"/>
    </source>
</evidence>
<dbReference type="GO" id="GO:0050909">
    <property type="term" value="P:sensory perception of taste"/>
    <property type="evidence" value="ECO:0007669"/>
    <property type="project" value="InterPro"/>
</dbReference>
<dbReference type="GO" id="GO:0007165">
    <property type="term" value="P:signal transduction"/>
    <property type="evidence" value="ECO:0007669"/>
    <property type="project" value="UniProtKB-KW"/>
</dbReference>
<dbReference type="InterPro" id="IPR013604">
    <property type="entry name" value="7TM_chemorcpt"/>
</dbReference>
<feature type="transmembrane region" description="Helical" evidence="6">
    <location>
        <begin position="137"/>
        <end position="160"/>
    </location>
</feature>
<sequence length="334" mass="37564">MRTYDAEQVKMSYLVQGPGGTIINIYITIMAITEATISFTWILFVGHHSKNTLSRVTEDGQVLILYLSASWSALNAVLWREDDKIMTLLKGFPLEGKYNPWSSYKKIALKLILLAPVMVSIWLLSRELAAESKWTFTAYYLPLVQMIFAQLQKTTVVDILTKRMVQLTQHLSKCVGIVDSKLIKTNSRHCYAMEQTFSNDILMEVRCKTPPNLYKTNGTNFDREMLVNLISGYALLLKARTLVNSSFGLQTLVSLGRTFLIAETFTRNLFTAAIEDDTEILAEMDVVKSHIASSKESTITAFGFLSVDYSLICGMLGAITTYMVIIVQIGNVEE</sequence>
<feature type="transmembrane region" description="Helical" evidence="6">
    <location>
        <begin position="21"/>
        <end position="43"/>
    </location>
</feature>
<keyword evidence="6" id="KW-0675">Receptor</keyword>
<keyword evidence="4 6" id="KW-1133">Transmembrane helix</keyword>
<feature type="transmembrane region" description="Helical" evidence="6">
    <location>
        <begin position="309"/>
        <end position="329"/>
    </location>
</feature>
<comment type="function">
    <text evidence="6">Gustatory receptor which mediates acceptance or avoidance behavior, depending on its substrates.</text>
</comment>
<dbReference type="GO" id="GO:0005886">
    <property type="term" value="C:plasma membrane"/>
    <property type="evidence" value="ECO:0007669"/>
    <property type="project" value="UniProtKB-SubCell"/>
</dbReference>
<keyword evidence="5 6" id="KW-0472">Membrane</keyword>
<accession>T1HDA7</accession>
<proteinExistence type="inferred from homology"/>
<organism evidence="7 8">
    <name type="scientific">Rhodnius prolixus</name>
    <name type="common">Triatomid bug</name>
    <dbReference type="NCBI Taxonomy" id="13249"/>
    <lineage>
        <taxon>Eukaryota</taxon>
        <taxon>Metazoa</taxon>
        <taxon>Ecdysozoa</taxon>
        <taxon>Arthropoda</taxon>
        <taxon>Hexapoda</taxon>
        <taxon>Insecta</taxon>
        <taxon>Pterygota</taxon>
        <taxon>Neoptera</taxon>
        <taxon>Paraneoptera</taxon>
        <taxon>Hemiptera</taxon>
        <taxon>Heteroptera</taxon>
        <taxon>Panheteroptera</taxon>
        <taxon>Cimicomorpha</taxon>
        <taxon>Reduviidae</taxon>
        <taxon>Triatominae</taxon>
        <taxon>Rhodnius</taxon>
    </lineage>
</organism>
<dbReference type="Proteomes" id="UP000015103">
    <property type="component" value="Unassembled WGS sequence"/>
</dbReference>
<feature type="transmembrane region" description="Helical" evidence="6">
    <location>
        <begin position="63"/>
        <end position="80"/>
    </location>
</feature>
<dbReference type="EnsemblMetazoa" id="RPRC002023-RA">
    <property type="protein sequence ID" value="RPRC002023-PA"/>
    <property type="gene ID" value="RPRC002023"/>
</dbReference>
<dbReference type="Pfam" id="PF08395">
    <property type="entry name" value="7tm_7"/>
    <property type="match status" value="1"/>
</dbReference>
<evidence type="ECO:0000256" key="1">
    <source>
        <dbReference type="ARBA" id="ARBA00004651"/>
    </source>
</evidence>
<comment type="caution">
    <text evidence="6">Lacks conserved residue(s) required for the propagation of feature annotation.</text>
</comment>
<comment type="similarity">
    <text evidence="6">Belongs to the insect chemoreceptor superfamily. Gustatory receptor (GR) family.</text>
</comment>